<evidence type="ECO:0000313" key="3">
    <source>
        <dbReference type="Proteomes" id="UP000694411"/>
    </source>
</evidence>
<evidence type="ECO:0000313" key="2">
    <source>
        <dbReference type="Ensembl" id="ENSTGEP00000004152.1"/>
    </source>
</evidence>
<keyword evidence="3" id="KW-1185">Reference proteome</keyword>
<organism evidence="2 3">
    <name type="scientific">Theropithecus gelada</name>
    <name type="common">Gelada baboon</name>
    <dbReference type="NCBI Taxonomy" id="9565"/>
    <lineage>
        <taxon>Eukaryota</taxon>
        <taxon>Metazoa</taxon>
        <taxon>Chordata</taxon>
        <taxon>Craniata</taxon>
        <taxon>Vertebrata</taxon>
        <taxon>Euteleostomi</taxon>
        <taxon>Mammalia</taxon>
        <taxon>Eutheria</taxon>
        <taxon>Euarchontoglires</taxon>
        <taxon>Primates</taxon>
        <taxon>Haplorrhini</taxon>
        <taxon>Catarrhini</taxon>
        <taxon>Cercopithecidae</taxon>
        <taxon>Cercopithecinae</taxon>
        <taxon>Theropithecus</taxon>
    </lineage>
</organism>
<reference evidence="2" key="2">
    <citation type="submission" date="2025-08" db="UniProtKB">
        <authorList>
            <consortium name="Ensembl"/>
        </authorList>
    </citation>
    <scope>IDENTIFICATION</scope>
</reference>
<feature type="region of interest" description="Disordered" evidence="1">
    <location>
        <begin position="21"/>
        <end position="43"/>
    </location>
</feature>
<reference evidence="2" key="1">
    <citation type="submission" date="2018-05" db="EMBL/GenBank/DDBJ databases">
        <title>Whole genome of Theropithecus gelada.</title>
        <authorList>
            <person name="Chiou K.L."/>
            <person name="Snyder-Mackler N."/>
        </authorList>
    </citation>
    <scope>NUCLEOTIDE SEQUENCE [LARGE SCALE GENOMIC DNA]</scope>
</reference>
<feature type="compositionally biased region" description="Polar residues" evidence="1">
    <location>
        <begin position="31"/>
        <end position="43"/>
    </location>
</feature>
<feature type="region of interest" description="Disordered" evidence="1">
    <location>
        <begin position="197"/>
        <end position="228"/>
    </location>
</feature>
<protein>
    <submittedName>
        <fullName evidence="2">Uncharacterized protein</fullName>
    </submittedName>
</protein>
<dbReference type="AlphaFoldDB" id="A0A8D2ECR9"/>
<accession>A0A8D2ECR9</accession>
<proteinExistence type="predicted"/>
<sequence>MSVMTTLKCWQIQASVLSGLRHPHNPVTHRPPSNSKTSSGSPRLQSKTACVQLLEGLFLGSLNAVVRLVRSWSLSAWRQRPGRLDLWGRILCSPFPRETVTVHHALSQEPWPCSNSFILHSKCPTTPQPLSRPAKREEGAPWQLLTLGPEVTSLACHASNCAVLSTEPHSGKWLVELRSNCEFILEGRWRSRETDHRVRTTSTPIPSGEGLEELRPCFETPQHPSSFA</sequence>
<name>A0A8D2ECR9_THEGE</name>
<evidence type="ECO:0000256" key="1">
    <source>
        <dbReference type="SAM" id="MobiDB-lite"/>
    </source>
</evidence>
<dbReference type="Proteomes" id="UP000694411">
    <property type="component" value="Chromosome 20"/>
</dbReference>
<dbReference type="Ensembl" id="ENSTGET00000005044.1">
    <property type="protein sequence ID" value="ENSTGEP00000004152.1"/>
    <property type="gene ID" value="ENSTGEG00000003485.1"/>
</dbReference>
<reference evidence="2" key="3">
    <citation type="submission" date="2025-09" db="UniProtKB">
        <authorList>
            <consortium name="Ensembl"/>
        </authorList>
    </citation>
    <scope>IDENTIFICATION</scope>
</reference>